<proteinExistence type="predicted"/>
<organism evidence="3 4">
    <name type="scientific">Hymenochirus boettgeri</name>
    <name type="common">Congo dwarf clawed frog</name>
    <dbReference type="NCBI Taxonomy" id="247094"/>
    <lineage>
        <taxon>Eukaryota</taxon>
        <taxon>Metazoa</taxon>
        <taxon>Chordata</taxon>
        <taxon>Craniata</taxon>
        <taxon>Vertebrata</taxon>
        <taxon>Euteleostomi</taxon>
        <taxon>Amphibia</taxon>
        <taxon>Batrachia</taxon>
        <taxon>Anura</taxon>
        <taxon>Pipoidea</taxon>
        <taxon>Pipidae</taxon>
        <taxon>Pipinae</taxon>
        <taxon>Hymenochirus</taxon>
    </lineage>
</organism>
<dbReference type="PROSITE" id="PS50097">
    <property type="entry name" value="BTB"/>
    <property type="match status" value="1"/>
</dbReference>
<evidence type="ECO:0000256" key="1">
    <source>
        <dbReference type="SAM" id="MobiDB-lite"/>
    </source>
</evidence>
<evidence type="ECO:0000313" key="3">
    <source>
        <dbReference type="EMBL" id="KAG8433377.1"/>
    </source>
</evidence>
<dbReference type="PANTHER" id="PTHR23312:SF8">
    <property type="entry name" value="ARMADILLO REPEAT-CONTAINING PROTEIN 5"/>
    <property type="match status" value="1"/>
</dbReference>
<dbReference type="AlphaFoldDB" id="A0A8T2IP53"/>
<dbReference type="InterPro" id="IPR000210">
    <property type="entry name" value="BTB/POZ_dom"/>
</dbReference>
<feature type="region of interest" description="Disordered" evidence="1">
    <location>
        <begin position="383"/>
        <end position="402"/>
    </location>
</feature>
<name>A0A8T2IP53_9PIPI</name>
<feature type="compositionally biased region" description="Polar residues" evidence="1">
    <location>
        <begin position="455"/>
        <end position="466"/>
    </location>
</feature>
<dbReference type="InterPro" id="IPR016024">
    <property type="entry name" value="ARM-type_fold"/>
</dbReference>
<feature type="domain" description="BTB" evidence="2">
    <location>
        <begin position="743"/>
        <end position="803"/>
    </location>
</feature>
<gene>
    <name evidence="3" type="ORF">GDO86_017599</name>
</gene>
<dbReference type="SUPFAM" id="SSF54695">
    <property type="entry name" value="POZ domain"/>
    <property type="match status" value="1"/>
</dbReference>
<protein>
    <recommendedName>
        <fullName evidence="2">BTB domain-containing protein</fullName>
    </recommendedName>
</protein>
<dbReference type="EMBL" id="JAACNH010000009">
    <property type="protein sequence ID" value="KAG8433377.1"/>
    <property type="molecule type" value="Genomic_DNA"/>
</dbReference>
<dbReference type="SUPFAM" id="SSF48371">
    <property type="entry name" value="ARM repeat"/>
    <property type="match status" value="2"/>
</dbReference>
<dbReference type="SMART" id="SM00185">
    <property type="entry name" value="ARM"/>
    <property type="match status" value="4"/>
</dbReference>
<dbReference type="OrthoDB" id="6086604at2759"/>
<dbReference type="Gene3D" id="1.25.10.10">
    <property type="entry name" value="Leucine-rich Repeat Variant"/>
    <property type="match status" value="1"/>
</dbReference>
<comment type="caution">
    <text evidence="3">The sequence shown here is derived from an EMBL/GenBank/DDBJ whole genome shotgun (WGS) entry which is preliminary data.</text>
</comment>
<reference evidence="3" key="1">
    <citation type="thesis" date="2020" institute="ProQuest LLC" country="789 East Eisenhower Parkway, Ann Arbor, MI, USA">
        <title>Comparative Genomics and Chromosome Evolution.</title>
        <authorList>
            <person name="Mudd A.B."/>
        </authorList>
    </citation>
    <scope>NUCLEOTIDE SEQUENCE</scope>
    <source>
        <strain evidence="3">Female2</strain>
        <tissue evidence="3">Blood</tissue>
    </source>
</reference>
<dbReference type="InterPro" id="IPR011989">
    <property type="entry name" value="ARM-like"/>
</dbReference>
<dbReference type="Gene3D" id="3.30.710.10">
    <property type="entry name" value="Potassium Channel Kv1.1, Chain A"/>
    <property type="match status" value="1"/>
</dbReference>
<dbReference type="PANTHER" id="PTHR23312">
    <property type="entry name" value="ARMC5 ARMADILLO REPEAT-CONTAINING -RELATED"/>
    <property type="match status" value="1"/>
</dbReference>
<keyword evidence="4" id="KW-1185">Reference proteome</keyword>
<evidence type="ECO:0000259" key="2">
    <source>
        <dbReference type="PROSITE" id="PS50097"/>
    </source>
</evidence>
<evidence type="ECO:0000313" key="4">
    <source>
        <dbReference type="Proteomes" id="UP000812440"/>
    </source>
</evidence>
<dbReference type="InterPro" id="IPR011333">
    <property type="entry name" value="SKP1/BTB/POZ_sf"/>
</dbReference>
<dbReference type="GO" id="GO:0009653">
    <property type="term" value="P:anatomical structure morphogenesis"/>
    <property type="evidence" value="ECO:0007669"/>
    <property type="project" value="TreeGrafter"/>
</dbReference>
<dbReference type="Pfam" id="PF24768">
    <property type="entry name" value="ARM_ARMC5"/>
    <property type="match status" value="1"/>
</dbReference>
<dbReference type="InterPro" id="IPR000225">
    <property type="entry name" value="Armadillo"/>
</dbReference>
<sequence>MSSDLFSYCLLRLAAPSGDPAGLTRALCELRSRHVSRTGGARAFRESGGLGHLVALFTEPSRAAALGTSRRNVDLALSLLANCCMETESRKEVRDHAPRILNSVCVDSIWNRVVRALGNLALEAENRSIINESGVISTIINILQSSKDSPCLQSCLRTLRIMGDSPAHRLSICEQGGISPCASLLSSTDTALVEAAVRSVSELSRGCSLDCAEQLSSAVPVLVALAGDEGGKPKAKQAALTTLCNLCVQGAMRPILGNAGTIQLLITEAKDQLDAPSRCLNLVRALCFCCREAVNRIRLKEHGGLELLLDFLRDSRYHTVHYRITAAFLHFCYDLPSLAILSGRGLAPLLAERLDKLALTTEGQGEIQEVQNTFAEEGIASASFDFPPEPKRKRQGSEGTSEDNFRSWLLSEGYIHSLEDVSSEWCLDNENKEPIVSDDLTKPNTSELATPPTTPTKFNSGDQFTSPRVRRPRHTELYRREQKSLSSPPVFSSSTLSSHCSSPMQEILGSPFPIGPRPSPASELFGPELPGLLLLSFFSQLPESCLCLVSPVVLGGLLSYVTCHPQPSPRAARLLQRLTCDPAYLEAFIRTGGVCTVRARLLLRETPEKVCEENSRHPDHARELGHVLLRNLGIQAESPFGVGAVTHMLLSGPQNDRLQCALSLPYIFRKDSAHRKQLLDAALRLVLEALVQCVDSDLPDFFFHASECLSSLLTPHTPPVPSRCNPVTPSRCRYKEFVRCGEGDVVFVLDGGKKIVGNRKKVSEGCEVFRAMLEGGYAESHQNEVCVREIPSYAFIPLLHYLHGCAEEALCPAFWCLQRPCPSKDLAQSPLGAALAVAGRFLLPGLESVLEDIVKNYMLSLDSLPSVYSFAEIHEILSLQRECCQYLLKRPHRPRQRAICLFQLCQRVQDKKRLFKFLEEIMQDGIGH</sequence>
<dbReference type="Proteomes" id="UP000812440">
    <property type="component" value="Chromosome 9"/>
</dbReference>
<dbReference type="InterPro" id="IPR055445">
    <property type="entry name" value="ARM_ARMC5"/>
</dbReference>
<accession>A0A8T2IP53</accession>
<feature type="region of interest" description="Disordered" evidence="1">
    <location>
        <begin position="434"/>
        <end position="474"/>
    </location>
</feature>
<dbReference type="GO" id="GO:0005829">
    <property type="term" value="C:cytosol"/>
    <property type="evidence" value="ECO:0007669"/>
    <property type="project" value="TreeGrafter"/>
</dbReference>